<dbReference type="InterPro" id="IPR025723">
    <property type="entry name" value="ArsA/GET3_ATPase-like"/>
</dbReference>
<name>A0A7J4TJL0_9EURY</name>
<organism evidence="3 4">
    <name type="scientific">Methanobacterium subterraneum</name>
    <dbReference type="NCBI Taxonomy" id="59277"/>
    <lineage>
        <taxon>Archaea</taxon>
        <taxon>Methanobacteriati</taxon>
        <taxon>Methanobacteriota</taxon>
        <taxon>Methanomada group</taxon>
        <taxon>Methanobacteria</taxon>
        <taxon>Methanobacteriales</taxon>
        <taxon>Methanobacteriaceae</taxon>
        <taxon>Methanobacterium</taxon>
    </lineage>
</organism>
<dbReference type="SUPFAM" id="SSF52540">
    <property type="entry name" value="P-loop containing nucleoside triphosphate hydrolases"/>
    <property type="match status" value="1"/>
</dbReference>
<gene>
    <name evidence="3" type="ORF">HA271_07150</name>
</gene>
<protein>
    <submittedName>
        <fullName evidence="3">ArsA family ATPase</fullName>
    </submittedName>
</protein>
<comment type="similarity">
    <text evidence="1">Belongs to the arsA ATPase family.</text>
</comment>
<dbReference type="EMBL" id="DUHE01000201">
    <property type="protein sequence ID" value="HII84598.1"/>
    <property type="molecule type" value="Genomic_DNA"/>
</dbReference>
<evidence type="ECO:0000313" key="4">
    <source>
        <dbReference type="Proteomes" id="UP000586031"/>
    </source>
</evidence>
<dbReference type="GO" id="GO:0005524">
    <property type="term" value="F:ATP binding"/>
    <property type="evidence" value="ECO:0007669"/>
    <property type="project" value="InterPro"/>
</dbReference>
<reference evidence="4" key="1">
    <citation type="journal article" date="2020" name="bioRxiv">
        <title>A rank-normalized archaeal taxonomy based on genome phylogeny resolves widespread incomplete and uneven classifications.</title>
        <authorList>
            <person name="Rinke C."/>
            <person name="Chuvochina M."/>
            <person name="Mussig A.J."/>
            <person name="Chaumeil P.-A."/>
            <person name="Waite D.W."/>
            <person name="Whitman W.B."/>
            <person name="Parks D.H."/>
            <person name="Hugenholtz P."/>
        </authorList>
    </citation>
    <scope>NUCLEOTIDE SEQUENCE [LARGE SCALE GENOMIC DNA]</scope>
</reference>
<dbReference type="PANTHER" id="PTHR10803">
    <property type="entry name" value="ARSENICAL PUMP-DRIVING ATPASE ARSENITE-TRANSLOCATING ATPASE"/>
    <property type="match status" value="1"/>
</dbReference>
<sequence>MAIRDLFQFKKGKTTFVFIGGKGGVGKTTVSASTALWLAEEGKKTLVISTDPAHSLSDSLEKKLGHDPTPIGENLWAAEIDPE</sequence>
<dbReference type="GO" id="GO:0016887">
    <property type="term" value="F:ATP hydrolysis activity"/>
    <property type="evidence" value="ECO:0007669"/>
    <property type="project" value="InterPro"/>
</dbReference>
<comment type="caution">
    <text evidence="3">The sequence shown here is derived from an EMBL/GenBank/DDBJ whole genome shotgun (WGS) entry which is preliminary data.</text>
</comment>
<evidence type="ECO:0000259" key="2">
    <source>
        <dbReference type="Pfam" id="PF02374"/>
    </source>
</evidence>
<feature type="domain" description="ArsA/GET3 Anion-transporting ATPase-like" evidence="2">
    <location>
        <begin position="15"/>
        <end position="83"/>
    </location>
</feature>
<evidence type="ECO:0000313" key="3">
    <source>
        <dbReference type="EMBL" id="HII84598.1"/>
    </source>
</evidence>
<dbReference type="Gene3D" id="3.40.50.300">
    <property type="entry name" value="P-loop containing nucleotide triphosphate hydrolases"/>
    <property type="match status" value="1"/>
</dbReference>
<dbReference type="Pfam" id="PF02374">
    <property type="entry name" value="ArsA_ATPase"/>
    <property type="match status" value="1"/>
</dbReference>
<dbReference type="AlphaFoldDB" id="A0A7J4TJL0"/>
<dbReference type="InterPro" id="IPR016300">
    <property type="entry name" value="ATPase_ArsA/GET3"/>
</dbReference>
<dbReference type="Proteomes" id="UP000586031">
    <property type="component" value="Unassembled WGS sequence"/>
</dbReference>
<dbReference type="InterPro" id="IPR027417">
    <property type="entry name" value="P-loop_NTPase"/>
</dbReference>
<accession>A0A7J4TJL0</accession>
<feature type="non-terminal residue" evidence="3">
    <location>
        <position position="83"/>
    </location>
</feature>
<proteinExistence type="inferred from homology"/>
<dbReference type="PANTHER" id="PTHR10803:SF3">
    <property type="entry name" value="ATPASE GET3"/>
    <property type="match status" value="1"/>
</dbReference>
<evidence type="ECO:0000256" key="1">
    <source>
        <dbReference type="ARBA" id="ARBA00011040"/>
    </source>
</evidence>